<dbReference type="EMBL" id="JACBYF010000007">
    <property type="protein sequence ID" value="NYS47505.1"/>
    <property type="molecule type" value="Genomic_DNA"/>
</dbReference>
<dbReference type="PANTHER" id="PTHR42687">
    <property type="entry name" value="L-THREONINE 3-DEHYDROGENASE"/>
    <property type="match status" value="1"/>
</dbReference>
<keyword evidence="4" id="KW-1185">Reference proteome</keyword>
<dbReference type="RefSeq" id="WP_179941292.1">
    <property type="nucleotide sequence ID" value="NZ_JACBYF010000007.1"/>
</dbReference>
<comment type="caution">
    <text evidence="3">The sequence shown here is derived from an EMBL/GenBank/DDBJ whole genome shotgun (WGS) entry which is preliminary data.</text>
</comment>
<comment type="similarity">
    <text evidence="1">Belongs to the NAD(P)-dependent epimerase/dehydratase family.</text>
</comment>
<sequence length="321" mass="35900">MKKVLITGALGQIGSELTLRLREELGIDNVVATDIRVKENSEVVDNGIFKLLDVMDFDIYLEIAKEYEVDCIIHLSALLSATAEEKPKFAWCLNMNGLLNGLEVARTCNTQFFAPSSIAAFGESSPKDMTPQDTVMKPSTMYGITKVSGELLCDYYHSKFGIDTRSVRFPGLISHKELPGGGTTDYAVHIYYEALKTGKYTSFIDKGTYMDMMYMDDAVSAIIDLMNADSSKLKHRNSFNITAMSFEPEAIAASIRKYIPDFTIDYDVDPIRQSIASSWPNSIDDSCAREEWGFAPKFDLDAMTKEMLEQLSKKIKTPELV</sequence>
<evidence type="ECO:0000259" key="2">
    <source>
        <dbReference type="Pfam" id="PF01370"/>
    </source>
</evidence>
<evidence type="ECO:0000313" key="3">
    <source>
        <dbReference type="EMBL" id="NYS47505.1"/>
    </source>
</evidence>
<proteinExistence type="inferred from homology"/>
<organism evidence="3 4">
    <name type="scientific">Gemelliphila palaticanis</name>
    <dbReference type="NCBI Taxonomy" id="81950"/>
    <lineage>
        <taxon>Bacteria</taxon>
        <taxon>Bacillati</taxon>
        <taxon>Bacillota</taxon>
        <taxon>Bacilli</taxon>
        <taxon>Bacillales</taxon>
        <taxon>Gemellaceae</taxon>
        <taxon>Gemelliphila</taxon>
    </lineage>
</organism>
<dbReference type="InterPro" id="IPR036291">
    <property type="entry name" value="NAD(P)-bd_dom_sf"/>
</dbReference>
<dbReference type="CDD" id="cd05272">
    <property type="entry name" value="TDH_SDR_e"/>
    <property type="match status" value="1"/>
</dbReference>
<evidence type="ECO:0000313" key="4">
    <source>
        <dbReference type="Proteomes" id="UP000531840"/>
    </source>
</evidence>
<dbReference type="Proteomes" id="UP000531840">
    <property type="component" value="Unassembled WGS sequence"/>
</dbReference>
<protein>
    <submittedName>
        <fullName evidence="3">L-threonine 3-dehydrogenase</fullName>
    </submittedName>
</protein>
<dbReference type="InterPro" id="IPR001509">
    <property type="entry name" value="Epimerase_deHydtase"/>
</dbReference>
<dbReference type="Gene3D" id="3.40.50.720">
    <property type="entry name" value="NAD(P)-binding Rossmann-like Domain"/>
    <property type="match status" value="1"/>
</dbReference>
<reference evidence="3 4" key="1">
    <citation type="submission" date="2020-07" db="EMBL/GenBank/DDBJ databases">
        <title>MOT database genomes.</title>
        <authorList>
            <person name="Joseph S."/>
            <person name="Aduse-Opoku J."/>
            <person name="Hashim A."/>
            <person name="Wade W."/>
            <person name="Curtis M."/>
        </authorList>
    </citation>
    <scope>NUCLEOTIDE SEQUENCE [LARGE SCALE GENOMIC DNA]</scope>
    <source>
        <strain evidence="3 4">CIP 106318</strain>
    </source>
</reference>
<dbReference type="SUPFAM" id="SSF51735">
    <property type="entry name" value="NAD(P)-binding Rossmann-fold domains"/>
    <property type="match status" value="1"/>
</dbReference>
<accession>A0ABX2SZ13</accession>
<gene>
    <name evidence="3" type="ORF">HZY85_04755</name>
</gene>
<feature type="domain" description="NAD-dependent epimerase/dehydratase" evidence="2">
    <location>
        <begin position="4"/>
        <end position="241"/>
    </location>
</feature>
<dbReference type="Pfam" id="PF01370">
    <property type="entry name" value="Epimerase"/>
    <property type="match status" value="1"/>
</dbReference>
<dbReference type="PANTHER" id="PTHR42687:SF1">
    <property type="entry name" value="L-THREONINE 3-DEHYDROGENASE, MITOCHONDRIAL"/>
    <property type="match status" value="1"/>
</dbReference>
<evidence type="ECO:0000256" key="1">
    <source>
        <dbReference type="ARBA" id="ARBA00007637"/>
    </source>
</evidence>
<name>A0ABX2SZ13_9BACL</name>
<dbReference type="InterPro" id="IPR051225">
    <property type="entry name" value="NAD(P)_epim/dehydratase"/>
</dbReference>